<accession>L0D722</accession>
<sequence>MTYYRLPVNLSVTPEYVLAVLRDSHRQQCQFDPEADAHIELTFETTIDEWRAACDLLECQYLGRGLDTQWKLDRSSEVWCTVLEPAKERTLRELCEFIALTARRPVIEPVIVLGRKCLAASAFFVIRSMLRNAGADVDSVTPSTPLDQYTRRHLGVFLGSISKLAPGALPNVKLDTSLDDMSNVGLMLGLCIAFAGCFISALTATTGVILALVSWATPWLAAHYLPPPKAQFGSLRTFRDLAILVADGSRQWEGRGT</sequence>
<dbReference type="Proteomes" id="UP000010798">
    <property type="component" value="Chromosome"/>
</dbReference>
<dbReference type="KEGG" id="saci:Sinac_0620"/>
<dbReference type="HOGENOM" id="CLU_1081406_0_0_0"/>
<name>L0D722_SINAD</name>
<organism evidence="2 3">
    <name type="scientific">Singulisphaera acidiphila (strain ATCC BAA-1392 / DSM 18658 / VKM B-2454 / MOB10)</name>
    <dbReference type="NCBI Taxonomy" id="886293"/>
    <lineage>
        <taxon>Bacteria</taxon>
        <taxon>Pseudomonadati</taxon>
        <taxon>Planctomycetota</taxon>
        <taxon>Planctomycetia</taxon>
        <taxon>Isosphaerales</taxon>
        <taxon>Isosphaeraceae</taxon>
        <taxon>Singulisphaera</taxon>
    </lineage>
</organism>
<dbReference type="EMBL" id="CP003364">
    <property type="protein sequence ID" value="AGA25037.1"/>
    <property type="molecule type" value="Genomic_DNA"/>
</dbReference>
<feature type="transmembrane region" description="Helical" evidence="1">
    <location>
        <begin position="186"/>
        <end position="216"/>
    </location>
</feature>
<protein>
    <submittedName>
        <fullName evidence="2">Uncharacterized protein</fullName>
    </submittedName>
</protein>
<reference evidence="2 3" key="1">
    <citation type="submission" date="2012-02" db="EMBL/GenBank/DDBJ databases">
        <title>Complete sequence of chromosome of Singulisphaera acidiphila DSM 18658.</title>
        <authorList>
            <consortium name="US DOE Joint Genome Institute (JGI-PGF)"/>
            <person name="Lucas S."/>
            <person name="Copeland A."/>
            <person name="Lapidus A."/>
            <person name="Glavina del Rio T."/>
            <person name="Dalin E."/>
            <person name="Tice H."/>
            <person name="Bruce D."/>
            <person name="Goodwin L."/>
            <person name="Pitluck S."/>
            <person name="Peters L."/>
            <person name="Ovchinnikova G."/>
            <person name="Chertkov O."/>
            <person name="Kyrpides N."/>
            <person name="Mavromatis K."/>
            <person name="Ivanova N."/>
            <person name="Brettin T."/>
            <person name="Detter J.C."/>
            <person name="Han C."/>
            <person name="Larimer F."/>
            <person name="Land M."/>
            <person name="Hauser L."/>
            <person name="Markowitz V."/>
            <person name="Cheng J.-F."/>
            <person name="Hugenholtz P."/>
            <person name="Woyke T."/>
            <person name="Wu D."/>
            <person name="Tindall B."/>
            <person name="Pomrenke H."/>
            <person name="Brambilla E."/>
            <person name="Klenk H.-P."/>
            <person name="Eisen J.A."/>
        </authorList>
    </citation>
    <scope>NUCLEOTIDE SEQUENCE [LARGE SCALE GENOMIC DNA]</scope>
    <source>
        <strain evidence="3">ATCC BAA-1392 / DSM 18658 / VKM B-2454 / MOB10</strain>
    </source>
</reference>
<proteinExistence type="predicted"/>
<keyword evidence="1" id="KW-0812">Transmembrane</keyword>
<dbReference type="RefSeq" id="WP_015244220.1">
    <property type="nucleotide sequence ID" value="NC_019892.1"/>
</dbReference>
<dbReference type="AlphaFoldDB" id="L0D722"/>
<dbReference type="eggNOG" id="ENOG5030UIG">
    <property type="taxonomic scope" value="Bacteria"/>
</dbReference>
<keyword evidence="1" id="KW-0472">Membrane</keyword>
<keyword evidence="3" id="KW-1185">Reference proteome</keyword>
<evidence type="ECO:0000313" key="2">
    <source>
        <dbReference type="EMBL" id="AGA25037.1"/>
    </source>
</evidence>
<evidence type="ECO:0000256" key="1">
    <source>
        <dbReference type="SAM" id="Phobius"/>
    </source>
</evidence>
<keyword evidence="1" id="KW-1133">Transmembrane helix</keyword>
<dbReference type="OrthoDB" id="253931at2"/>
<gene>
    <name evidence="2" type="ordered locus">Sinac_0620</name>
</gene>
<evidence type="ECO:0000313" key="3">
    <source>
        <dbReference type="Proteomes" id="UP000010798"/>
    </source>
</evidence>